<dbReference type="OrthoDB" id="9778803at2"/>
<dbReference type="HAMAP" id="MF_01249">
    <property type="entry name" value="HPr_kinase"/>
    <property type="match status" value="1"/>
</dbReference>
<dbReference type="RefSeq" id="WP_090396101.1">
    <property type="nucleotide sequence ID" value="NZ_FNEN01000002.1"/>
</dbReference>
<evidence type="ECO:0000313" key="18">
    <source>
        <dbReference type="EMBL" id="SDI44523.1"/>
    </source>
</evidence>
<sequence length="311" mass="34883">MSKVTTRDLIDRFSLELLSGEEGIYRPITTSDISRPGLEMAGFFTYYPRRRLQLLGRSELTFLERLDTEVKEERLAKLCTSNTPGVIISRDLEAPPELLESAERSGVPLLRARDTTTRISSQLTDFLDAQLAETTAVHGVLVDIYGIGVLLTGASGVGKSETALDLVRRGHRLVADDSVEISQQHANTLMGRPPELIKHLLEIRGLGIIDVMTLFGAGAVRPFKRITLNVHLELWDEDKAYDRLGVDEDTMRIIETDIPKYTIPVRPGRNLAVIVEVAAMNFRLKRMGINAAQEFSDKLMDVIEDYDRDEF</sequence>
<comment type="miscellaneous">
    <text evidence="15">Both phosphorylation and phosphorolysis are carried out by the same active site and suggest a common mechanism for both reactions.</text>
</comment>
<keyword evidence="8 15" id="KW-0547">Nucleotide-binding</keyword>
<evidence type="ECO:0000256" key="4">
    <source>
        <dbReference type="ARBA" id="ARBA00011643"/>
    </source>
</evidence>
<evidence type="ECO:0000256" key="7">
    <source>
        <dbReference type="ARBA" id="ARBA00022723"/>
    </source>
</evidence>
<keyword evidence="11 15" id="KW-0460">Magnesium</keyword>
<evidence type="ECO:0000256" key="6">
    <source>
        <dbReference type="ARBA" id="ARBA00022679"/>
    </source>
</evidence>
<keyword evidence="13 15" id="KW-0119">Carbohydrate metabolism</keyword>
<dbReference type="Gene3D" id="3.40.50.300">
    <property type="entry name" value="P-loop containing nucleotide triphosphate hydrolases"/>
    <property type="match status" value="1"/>
</dbReference>
<evidence type="ECO:0000256" key="15">
    <source>
        <dbReference type="HAMAP-Rule" id="MF_01249"/>
    </source>
</evidence>
<dbReference type="GO" id="GO:0000287">
    <property type="term" value="F:magnesium ion binding"/>
    <property type="evidence" value="ECO:0007669"/>
    <property type="project" value="UniProtKB-UniRule"/>
</dbReference>
<dbReference type="InterPro" id="IPR027417">
    <property type="entry name" value="P-loop_NTPase"/>
</dbReference>
<dbReference type="EMBL" id="FNEN01000002">
    <property type="protein sequence ID" value="SDI44523.1"/>
    <property type="molecule type" value="Genomic_DNA"/>
</dbReference>
<comment type="subunit">
    <text evidence="4 15">Homohexamer.</text>
</comment>
<evidence type="ECO:0000256" key="3">
    <source>
        <dbReference type="ARBA" id="ARBA00006883"/>
    </source>
</evidence>
<evidence type="ECO:0000256" key="12">
    <source>
        <dbReference type="ARBA" id="ARBA00023268"/>
    </source>
</evidence>
<evidence type="ECO:0000259" key="16">
    <source>
        <dbReference type="Pfam" id="PF02603"/>
    </source>
</evidence>
<evidence type="ECO:0000256" key="14">
    <source>
        <dbReference type="ARBA" id="ARBA00047657"/>
    </source>
</evidence>
<comment type="catalytic activity">
    <reaction evidence="14 15">
        <text>[HPr protein]-O-phospho-L-serine + phosphate + H(+) = [HPr protein]-L-serine + diphosphate</text>
        <dbReference type="Rhea" id="RHEA:46604"/>
        <dbReference type="Rhea" id="RHEA-COMP:11602"/>
        <dbReference type="Rhea" id="RHEA-COMP:11603"/>
        <dbReference type="ChEBI" id="CHEBI:15378"/>
        <dbReference type="ChEBI" id="CHEBI:29999"/>
        <dbReference type="ChEBI" id="CHEBI:33019"/>
        <dbReference type="ChEBI" id="CHEBI:43474"/>
        <dbReference type="ChEBI" id="CHEBI:83421"/>
    </reaction>
</comment>
<evidence type="ECO:0000256" key="8">
    <source>
        <dbReference type="ARBA" id="ARBA00022741"/>
    </source>
</evidence>
<comment type="domain">
    <text evidence="15">The Walker A ATP-binding motif also binds Pi and PPi.</text>
</comment>
<name>A0A1G8KM68_9BACI</name>
<dbReference type="PANTHER" id="PTHR30305">
    <property type="entry name" value="PROTEIN YJDM-RELATED"/>
    <property type="match status" value="1"/>
</dbReference>
<dbReference type="GO" id="GO:0004674">
    <property type="term" value="F:protein serine/threonine kinase activity"/>
    <property type="evidence" value="ECO:0007669"/>
    <property type="project" value="UniProtKB-KW"/>
</dbReference>
<keyword evidence="5 15" id="KW-0723">Serine/threonine-protein kinase</keyword>
<evidence type="ECO:0000256" key="10">
    <source>
        <dbReference type="ARBA" id="ARBA00022840"/>
    </source>
</evidence>
<keyword evidence="12 15" id="KW-0511">Multifunctional enzyme</keyword>
<dbReference type="EC" id="2.7.4.-" evidence="15"/>
<dbReference type="InterPro" id="IPR011104">
    <property type="entry name" value="Hpr_kin/Pase_C"/>
</dbReference>
<comment type="similarity">
    <text evidence="3 15">Belongs to the HPrK/P family.</text>
</comment>
<dbReference type="FunFam" id="3.40.50.300:FF:000174">
    <property type="entry name" value="HPr kinase/phosphorylase"/>
    <property type="match status" value="1"/>
</dbReference>
<keyword evidence="10 15" id="KW-0067">ATP-binding</keyword>
<gene>
    <name evidence="15" type="primary">hprK</name>
    <name evidence="18" type="ORF">SAMN04488123_102192</name>
</gene>
<feature type="active site" evidence="15">
    <location>
        <position position="159"/>
    </location>
</feature>
<dbReference type="FunFam" id="3.40.1390.20:FF:000002">
    <property type="entry name" value="HPr kinase/phosphorylase"/>
    <property type="match status" value="1"/>
</dbReference>
<evidence type="ECO:0000256" key="13">
    <source>
        <dbReference type="ARBA" id="ARBA00023277"/>
    </source>
</evidence>
<feature type="active site" description="Proton acceptor; for phosphorylation activity. Proton donor; for dephosphorylation activity" evidence="15">
    <location>
        <position position="177"/>
    </location>
</feature>
<feature type="binding site" evidence="15">
    <location>
        <begin position="153"/>
        <end position="160"/>
    </location>
    <ligand>
        <name>ATP</name>
        <dbReference type="ChEBI" id="CHEBI:30616"/>
    </ligand>
</feature>
<evidence type="ECO:0000313" key="19">
    <source>
        <dbReference type="Proteomes" id="UP000198853"/>
    </source>
</evidence>
<dbReference type="AlphaFoldDB" id="A0A1G8KM68"/>
<feature type="binding site" evidence="15">
    <location>
        <position position="202"/>
    </location>
    <ligand>
        <name>Mg(2+)</name>
        <dbReference type="ChEBI" id="CHEBI:18420"/>
    </ligand>
</feature>
<protein>
    <recommendedName>
        <fullName evidence="15">HPr kinase/phosphorylase</fullName>
        <shortName evidence="15">HPrK/P</shortName>
        <ecNumber evidence="15">2.7.11.-</ecNumber>
        <ecNumber evidence="15">2.7.4.-</ecNumber>
    </recommendedName>
    <alternativeName>
        <fullName evidence="15">HPr(Ser) kinase/phosphorylase</fullName>
    </alternativeName>
</protein>
<comment type="catalytic activity">
    <reaction evidence="1 15">
        <text>[HPr protein]-L-serine + ATP = [HPr protein]-O-phospho-L-serine + ADP + H(+)</text>
        <dbReference type="Rhea" id="RHEA:46600"/>
        <dbReference type="Rhea" id="RHEA-COMP:11602"/>
        <dbReference type="Rhea" id="RHEA-COMP:11603"/>
        <dbReference type="ChEBI" id="CHEBI:15378"/>
        <dbReference type="ChEBI" id="CHEBI:29999"/>
        <dbReference type="ChEBI" id="CHEBI:30616"/>
        <dbReference type="ChEBI" id="CHEBI:83421"/>
        <dbReference type="ChEBI" id="CHEBI:456216"/>
    </reaction>
</comment>
<dbReference type="NCBIfam" id="TIGR00679">
    <property type="entry name" value="hpr-ser"/>
    <property type="match status" value="1"/>
</dbReference>
<feature type="binding site" evidence="15">
    <location>
        <position position="160"/>
    </location>
    <ligand>
        <name>Mg(2+)</name>
        <dbReference type="ChEBI" id="CHEBI:18420"/>
    </ligand>
</feature>
<evidence type="ECO:0000256" key="11">
    <source>
        <dbReference type="ARBA" id="ARBA00022842"/>
    </source>
</evidence>
<dbReference type="PANTHER" id="PTHR30305:SF1">
    <property type="entry name" value="HPR KINASE_PHOSPHORYLASE"/>
    <property type="match status" value="1"/>
</dbReference>
<keyword evidence="9 15" id="KW-0418">Kinase</keyword>
<feature type="region of interest" description="Important for the catalytic mechanism of dephosphorylation" evidence="15">
    <location>
        <begin position="264"/>
        <end position="269"/>
    </location>
</feature>
<evidence type="ECO:0000256" key="2">
    <source>
        <dbReference type="ARBA" id="ARBA00001946"/>
    </source>
</evidence>
<feature type="active site" evidence="15">
    <location>
        <position position="243"/>
    </location>
</feature>
<comment type="function">
    <text evidence="15">Catalyzes the ATP- as well as the pyrophosphate-dependent phosphorylation of a specific serine residue in HPr, a phosphocarrier protein of the phosphoenolpyruvate-dependent sugar phosphotransferase system (PTS). HprK/P also catalyzes the pyrophosphate-producing, inorganic phosphate-dependent dephosphorylation (phosphorolysis) of seryl-phosphorylated HPr (P-Ser-HPr). The two antagonistic activities of HprK/P are regulated by several intracellular metabolites, which change their concentration in response to the absence or presence of rapidly metabolisable carbon sources (glucose, fructose, etc.) in the growth medium. Also phosphorylates/dephosphorylates the HPr-like catabolite repression protein crh on a specific serine residue. Therefore, by controlling the phosphorylation state of HPr and crh, HPrK/P is a sensor enzyme that plays a major role in the regulation of carbon metabolism and sugar transport: it mediates carbon catabolite repression (CCR), and regulates PTS-catalyzed carbohydrate uptake and inducer exclusion.</text>
</comment>
<dbReference type="Gene3D" id="3.40.1390.20">
    <property type="entry name" value="HprK N-terminal domain-like"/>
    <property type="match status" value="1"/>
</dbReference>
<dbReference type="EC" id="2.7.11.-" evidence="15"/>
<proteinExistence type="inferred from homology"/>
<evidence type="ECO:0000256" key="9">
    <source>
        <dbReference type="ARBA" id="ARBA00022777"/>
    </source>
</evidence>
<organism evidence="18 19">
    <name type="scientific">Natribacillus halophilus</name>
    <dbReference type="NCBI Taxonomy" id="549003"/>
    <lineage>
        <taxon>Bacteria</taxon>
        <taxon>Bacillati</taxon>
        <taxon>Bacillota</taxon>
        <taxon>Bacilli</taxon>
        <taxon>Bacillales</taxon>
        <taxon>Bacillaceae</taxon>
        <taxon>Natribacillus</taxon>
    </lineage>
</organism>
<dbReference type="GO" id="GO:0005524">
    <property type="term" value="F:ATP binding"/>
    <property type="evidence" value="ECO:0007669"/>
    <property type="project" value="UniProtKB-UniRule"/>
</dbReference>
<dbReference type="CDD" id="cd01918">
    <property type="entry name" value="HprK_C"/>
    <property type="match status" value="1"/>
</dbReference>
<dbReference type="Pfam" id="PF02603">
    <property type="entry name" value="Hpr_kinase_N"/>
    <property type="match status" value="1"/>
</dbReference>
<comment type="cofactor">
    <cofactor evidence="2 15">
        <name>Mg(2+)</name>
        <dbReference type="ChEBI" id="CHEBI:18420"/>
    </cofactor>
</comment>
<dbReference type="Pfam" id="PF07475">
    <property type="entry name" value="Hpr_kinase_C"/>
    <property type="match status" value="1"/>
</dbReference>
<evidence type="ECO:0000259" key="17">
    <source>
        <dbReference type="Pfam" id="PF07475"/>
    </source>
</evidence>
<feature type="active site" evidence="15">
    <location>
        <position position="138"/>
    </location>
</feature>
<reference evidence="18 19" key="1">
    <citation type="submission" date="2016-10" db="EMBL/GenBank/DDBJ databases">
        <authorList>
            <person name="de Groot N.N."/>
        </authorList>
    </citation>
    <scope>NUCLEOTIDE SEQUENCE [LARGE SCALE GENOMIC DNA]</scope>
    <source>
        <strain evidence="18 19">DSM 21771</strain>
    </source>
</reference>
<feature type="region of interest" description="Important for the catalytic mechanism of both phosphorylation and dephosphorylation" evidence="15">
    <location>
        <begin position="201"/>
        <end position="210"/>
    </location>
</feature>
<dbReference type="Proteomes" id="UP000198853">
    <property type="component" value="Unassembled WGS sequence"/>
</dbReference>
<dbReference type="SUPFAM" id="SSF53795">
    <property type="entry name" value="PEP carboxykinase-like"/>
    <property type="match status" value="1"/>
</dbReference>
<evidence type="ECO:0000256" key="5">
    <source>
        <dbReference type="ARBA" id="ARBA00022527"/>
    </source>
</evidence>
<evidence type="ECO:0000256" key="1">
    <source>
        <dbReference type="ARBA" id="ARBA00001120"/>
    </source>
</evidence>
<accession>A0A1G8KM68</accession>
<keyword evidence="19" id="KW-1185">Reference proteome</keyword>
<dbReference type="SUPFAM" id="SSF75138">
    <property type="entry name" value="HprK N-terminal domain-like"/>
    <property type="match status" value="1"/>
</dbReference>
<dbReference type="InterPro" id="IPR003755">
    <property type="entry name" value="HPr(Ser)_kin/Pase"/>
</dbReference>
<keyword evidence="7 15" id="KW-0479">Metal-binding</keyword>
<dbReference type="GO" id="GO:0000155">
    <property type="term" value="F:phosphorelay sensor kinase activity"/>
    <property type="evidence" value="ECO:0007669"/>
    <property type="project" value="InterPro"/>
</dbReference>
<dbReference type="GO" id="GO:0004712">
    <property type="term" value="F:protein serine/threonine/tyrosine kinase activity"/>
    <property type="evidence" value="ECO:0007669"/>
    <property type="project" value="UniProtKB-UniRule"/>
</dbReference>
<dbReference type="InterPro" id="IPR028979">
    <property type="entry name" value="Ser_kin/Pase_Hpr-like_N_sf"/>
</dbReference>
<feature type="domain" description="HPr(Ser) kinase/phosphorylase N-terminal" evidence="16">
    <location>
        <begin position="4"/>
        <end position="127"/>
    </location>
</feature>
<keyword evidence="6 15" id="KW-0808">Transferase</keyword>
<feature type="domain" description="HPr kinase/phosphorylase C-terminal" evidence="17">
    <location>
        <begin position="130"/>
        <end position="298"/>
    </location>
</feature>
<dbReference type="InterPro" id="IPR011126">
    <property type="entry name" value="Hpr_kin/Pase_Hpr_N"/>
</dbReference>
<dbReference type="GO" id="GO:0006109">
    <property type="term" value="P:regulation of carbohydrate metabolic process"/>
    <property type="evidence" value="ECO:0007669"/>
    <property type="project" value="UniProtKB-UniRule"/>
</dbReference>